<evidence type="ECO:0000256" key="2">
    <source>
        <dbReference type="ARBA" id="ARBA00022691"/>
    </source>
</evidence>
<dbReference type="GO" id="GO:0031419">
    <property type="term" value="F:cobalamin binding"/>
    <property type="evidence" value="ECO:0007669"/>
    <property type="project" value="InterPro"/>
</dbReference>
<dbReference type="EMBL" id="UINC01215364">
    <property type="protein sequence ID" value="SVE41009.1"/>
    <property type="molecule type" value="Genomic_DNA"/>
</dbReference>
<evidence type="ECO:0000256" key="5">
    <source>
        <dbReference type="ARBA" id="ARBA00023014"/>
    </source>
</evidence>
<dbReference type="PANTHER" id="PTHR43409:SF4">
    <property type="entry name" value="RADICAL SAM SUPERFAMILY PROTEIN"/>
    <property type="match status" value="1"/>
</dbReference>
<dbReference type="AlphaFoldDB" id="A0A383D9L8"/>
<keyword evidence="4" id="KW-0408">Iron</keyword>
<evidence type="ECO:0000256" key="1">
    <source>
        <dbReference type="ARBA" id="ARBA00001966"/>
    </source>
</evidence>
<organism evidence="7">
    <name type="scientific">marine metagenome</name>
    <dbReference type="NCBI Taxonomy" id="408172"/>
    <lineage>
        <taxon>unclassified sequences</taxon>
        <taxon>metagenomes</taxon>
        <taxon>ecological metagenomes</taxon>
    </lineage>
</organism>
<evidence type="ECO:0000313" key="7">
    <source>
        <dbReference type="EMBL" id="SVE41009.1"/>
    </source>
</evidence>
<evidence type="ECO:0000256" key="4">
    <source>
        <dbReference type="ARBA" id="ARBA00023004"/>
    </source>
</evidence>
<keyword evidence="3" id="KW-0479">Metal-binding</keyword>
<keyword evidence="5" id="KW-0411">Iron-sulfur</keyword>
<feature type="non-terminal residue" evidence="7">
    <location>
        <position position="236"/>
    </location>
</feature>
<dbReference type="GO" id="GO:0051536">
    <property type="term" value="F:iron-sulfur cluster binding"/>
    <property type="evidence" value="ECO:0007669"/>
    <property type="project" value="UniProtKB-KW"/>
</dbReference>
<dbReference type="PROSITE" id="PS51332">
    <property type="entry name" value="B12_BINDING"/>
    <property type="match status" value="1"/>
</dbReference>
<dbReference type="GO" id="GO:0046872">
    <property type="term" value="F:metal ion binding"/>
    <property type="evidence" value="ECO:0007669"/>
    <property type="project" value="UniProtKB-KW"/>
</dbReference>
<sequence length="236" mass="26176">NPGSSRVIYQDLAKDYSAIETPTWSLLLAQSIRSVGFSAGIFDVNAERLSTTQSVERLKKSSARLFCFVVYGQNPNSGTVNMNGAIKLANAIKKAGITIPISLVGSHVSALPLEVLNTESSVDIVLCNEGVYALKNLLSIDLNDESELKDIKGIGYRFNGQAQLTSPEMVVPQVRMDKDLPGYAWDLLPYDKKPLDLYRSHFWHAEYDHDKRTPFAALYTSLGCTFKCEFCMINIL</sequence>
<reference evidence="7" key="1">
    <citation type="submission" date="2018-05" db="EMBL/GenBank/DDBJ databases">
        <authorList>
            <person name="Lanie J.A."/>
            <person name="Ng W.-L."/>
            <person name="Kazmierczak K.M."/>
            <person name="Andrzejewski T.M."/>
            <person name="Davidsen T.M."/>
            <person name="Wayne K.J."/>
            <person name="Tettelin H."/>
            <person name="Glass J.I."/>
            <person name="Rusch D."/>
            <person name="Podicherti R."/>
            <person name="Tsui H.-C.T."/>
            <person name="Winkler M.E."/>
        </authorList>
    </citation>
    <scope>NUCLEOTIDE SEQUENCE</scope>
</reference>
<proteinExistence type="predicted"/>
<name>A0A383D9L8_9ZZZZ</name>
<dbReference type="InterPro" id="IPR051198">
    <property type="entry name" value="BchE-like"/>
</dbReference>
<comment type="cofactor">
    <cofactor evidence="1">
        <name>[4Fe-4S] cluster</name>
        <dbReference type="ChEBI" id="CHEBI:49883"/>
    </cofactor>
</comment>
<evidence type="ECO:0000259" key="6">
    <source>
        <dbReference type="PROSITE" id="PS51332"/>
    </source>
</evidence>
<dbReference type="PANTHER" id="PTHR43409">
    <property type="entry name" value="ANAEROBIC MAGNESIUM-PROTOPORPHYRIN IX MONOMETHYL ESTER CYCLASE-RELATED"/>
    <property type="match status" value="1"/>
</dbReference>
<feature type="domain" description="B12-binding" evidence="6">
    <location>
        <begin position="4"/>
        <end position="148"/>
    </location>
</feature>
<gene>
    <name evidence="7" type="ORF">METZ01_LOCUS493863</name>
</gene>
<dbReference type="InterPro" id="IPR006158">
    <property type="entry name" value="Cobalamin-bd"/>
</dbReference>
<dbReference type="InterPro" id="IPR007197">
    <property type="entry name" value="rSAM"/>
</dbReference>
<dbReference type="GO" id="GO:0003824">
    <property type="term" value="F:catalytic activity"/>
    <property type="evidence" value="ECO:0007669"/>
    <property type="project" value="InterPro"/>
</dbReference>
<protein>
    <recommendedName>
        <fullName evidence="6">B12-binding domain-containing protein</fullName>
    </recommendedName>
</protein>
<dbReference type="SFLD" id="SFLDG01082">
    <property type="entry name" value="B12-binding_domain_containing"/>
    <property type="match status" value="1"/>
</dbReference>
<dbReference type="Gene3D" id="3.40.50.280">
    <property type="entry name" value="Cobalamin-binding domain"/>
    <property type="match status" value="1"/>
</dbReference>
<feature type="non-terminal residue" evidence="7">
    <location>
        <position position="1"/>
    </location>
</feature>
<dbReference type="SFLD" id="SFLDS00029">
    <property type="entry name" value="Radical_SAM"/>
    <property type="match status" value="1"/>
</dbReference>
<keyword evidence="2" id="KW-0949">S-adenosyl-L-methionine</keyword>
<accession>A0A383D9L8</accession>
<evidence type="ECO:0000256" key="3">
    <source>
        <dbReference type="ARBA" id="ARBA00022723"/>
    </source>
</evidence>